<gene>
    <name evidence="3" type="ORF">GCM10010394_33030</name>
</gene>
<feature type="signal peptide" evidence="2">
    <location>
        <begin position="1"/>
        <end position="26"/>
    </location>
</feature>
<keyword evidence="4" id="KW-1185">Reference proteome</keyword>
<evidence type="ECO:0008006" key="5">
    <source>
        <dbReference type="Google" id="ProtNLM"/>
    </source>
</evidence>
<protein>
    <recommendedName>
        <fullName evidence="5">Secreted protein</fullName>
    </recommendedName>
</protein>
<evidence type="ECO:0000256" key="1">
    <source>
        <dbReference type="SAM" id="MobiDB-lite"/>
    </source>
</evidence>
<feature type="compositionally biased region" description="Pro residues" evidence="1">
    <location>
        <begin position="123"/>
        <end position="144"/>
    </location>
</feature>
<keyword evidence="2" id="KW-0732">Signal</keyword>
<dbReference type="RefSeq" id="WP_425543879.1">
    <property type="nucleotide sequence ID" value="NZ_BAAACA010000015.1"/>
</dbReference>
<feature type="chain" id="PRO_5047004263" description="Secreted protein" evidence="2">
    <location>
        <begin position="27"/>
        <end position="172"/>
    </location>
</feature>
<accession>A0ABP3R4F5</accession>
<dbReference type="EMBL" id="BAAACA010000015">
    <property type="protein sequence ID" value="GAA0600918.1"/>
    <property type="molecule type" value="Genomic_DNA"/>
</dbReference>
<evidence type="ECO:0000313" key="4">
    <source>
        <dbReference type="Proteomes" id="UP001500668"/>
    </source>
</evidence>
<dbReference type="Proteomes" id="UP001500668">
    <property type="component" value="Unassembled WGS sequence"/>
</dbReference>
<evidence type="ECO:0000313" key="3">
    <source>
        <dbReference type="EMBL" id="GAA0600918.1"/>
    </source>
</evidence>
<sequence length="172" mass="18487">MRPLRTAQRRAVALAALLLTATAAFAAPSVVRAATSEEPAPPAPIEPFGADCHTLVRGSHVIAYCHNPYPDTDRVRLHTECARWWDIDADAAPVEVPPAQTIRLTDRCWKEVRAVWVTHERPVPQPTPAPPRGTTPSTPAPPRGTTPTTPELPRGATPSTPELPRGATPSTP</sequence>
<feature type="region of interest" description="Disordered" evidence="1">
    <location>
        <begin position="120"/>
        <end position="172"/>
    </location>
</feature>
<evidence type="ECO:0000256" key="2">
    <source>
        <dbReference type="SAM" id="SignalP"/>
    </source>
</evidence>
<reference evidence="4" key="1">
    <citation type="journal article" date="2019" name="Int. J. Syst. Evol. Microbiol.">
        <title>The Global Catalogue of Microorganisms (GCM) 10K type strain sequencing project: providing services to taxonomists for standard genome sequencing and annotation.</title>
        <authorList>
            <consortium name="The Broad Institute Genomics Platform"/>
            <consortium name="The Broad Institute Genome Sequencing Center for Infectious Disease"/>
            <person name="Wu L."/>
            <person name="Ma J."/>
        </authorList>
    </citation>
    <scope>NUCLEOTIDE SEQUENCE [LARGE SCALE GENOMIC DNA]</scope>
    <source>
        <strain evidence="4">JCM 5067</strain>
    </source>
</reference>
<organism evidence="3 4">
    <name type="scientific">Streptomyces crystallinus</name>
    <dbReference type="NCBI Taxonomy" id="68191"/>
    <lineage>
        <taxon>Bacteria</taxon>
        <taxon>Bacillati</taxon>
        <taxon>Actinomycetota</taxon>
        <taxon>Actinomycetes</taxon>
        <taxon>Kitasatosporales</taxon>
        <taxon>Streptomycetaceae</taxon>
        <taxon>Streptomyces</taxon>
    </lineage>
</organism>
<proteinExistence type="predicted"/>
<name>A0ABP3R4F5_9ACTN</name>
<comment type="caution">
    <text evidence="3">The sequence shown here is derived from an EMBL/GenBank/DDBJ whole genome shotgun (WGS) entry which is preliminary data.</text>
</comment>